<dbReference type="InterPro" id="IPR002123">
    <property type="entry name" value="Plipid/glycerol_acylTrfase"/>
</dbReference>
<dbReference type="Proteomes" id="UP000051681">
    <property type="component" value="Unassembled WGS sequence"/>
</dbReference>
<evidence type="ECO:0000256" key="2">
    <source>
        <dbReference type="ARBA" id="ARBA00004765"/>
    </source>
</evidence>
<comment type="pathway">
    <text evidence="2">Phospholipid metabolism; CDP-diacylglycerol biosynthesis; CDP-diacylglycerol from sn-glycerol 3-phosphate: step 1/3.</text>
</comment>
<evidence type="ECO:0000256" key="4">
    <source>
        <dbReference type="ARBA" id="ARBA00013432"/>
    </source>
</evidence>
<dbReference type="InterPro" id="IPR045520">
    <property type="entry name" value="GPAT/DHAPAT_C"/>
</dbReference>
<organism evidence="8 9">
    <name type="scientific">Thalassovita mediterranea</name>
    <dbReference type="NCBI Taxonomy" id="340021"/>
    <lineage>
        <taxon>Bacteria</taxon>
        <taxon>Pseudomonadati</taxon>
        <taxon>Pseudomonadota</taxon>
        <taxon>Alphaproteobacteria</taxon>
        <taxon>Rhodobacterales</taxon>
        <taxon>Roseobacteraceae</taxon>
        <taxon>Thalassovita</taxon>
    </lineage>
</organism>
<dbReference type="UniPathway" id="UPA00557">
    <property type="reaction ID" value="UER00612"/>
</dbReference>
<dbReference type="EC" id="2.3.1.15" evidence="3"/>
<accession>A0A0P1GLN9</accession>
<evidence type="ECO:0000256" key="6">
    <source>
        <dbReference type="SAM" id="Phobius"/>
    </source>
</evidence>
<protein>
    <recommendedName>
        <fullName evidence="4">Glycerol-3-phosphate acyltransferase</fullName>
        <ecNumber evidence="3">2.3.1.15</ecNumber>
    </recommendedName>
</protein>
<keyword evidence="6" id="KW-0812">Transmembrane</keyword>
<dbReference type="SMART" id="SM00563">
    <property type="entry name" value="PlsC"/>
    <property type="match status" value="1"/>
</dbReference>
<name>A0A0P1GLN9_9RHOB</name>
<dbReference type="SUPFAM" id="SSF69593">
    <property type="entry name" value="Glycerol-3-phosphate (1)-acyltransferase"/>
    <property type="match status" value="1"/>
</dbReference>
<dbReference type="InterPro" id="IPR022284">
    <property type="entry name" value="GPAT/DHAPAT"/>
</dbReference>
<comment type="subcellular location">
    <subcellularLocation>
        <location evidence="1">Endomembrane system</location>
        <topology evidence="1">Peripheral membrane protein</topology>
    </subcellularLocation>
</comment>
<feature type="transmembrane region" description="Helical" evidence="6">
    <location>
        <begin position="24"/>
        <end position="44"/>
    </location>
</feature>
<evidence type="ECO:0000313" key="9">
    <source>
        <dbReference type="Proteomes" id="UP000051681"/>
    </source>
</evidence>
<dbReference type="GO" id="GO:0012505">
    <property type="term" value="C:endomembrane system"/>
    <property type="evidence" value="ECO:0007669"/>
    <property type="project" value="UniProtKB-SubCell"/>
</dbReference>
<dbReference type="PANTHER" id="PTHR12563:SF17">
    <property type="entry name" value="DIHYDROXYACETONE PHOSPHATE ACYLTRANSFERASE"/>
    <property type="match status" value="1"/>
</dbReference>
<dbReference type="EMBL" id="CYSF01000001">
    <property type="protein sequence ID" value="CUH83072.1"/>
    <property type="molecule type" value="Genomic_DNA"/>
</dbReference>
<dbReference type="PANTHER" id="PTHR12563">
    <property type="entry name" value="GLYCEROL-3-PHOSPHATE ACYLTRANSFERASE"/>
    <property type="match status" value="1"/>
</dbReference>
<evidence type="ECO:0000313" key="8">
    <source>
        <dbReference type="EMBL" id="CUH83072.1"/>
    </source>
</evidence>
<keyword evidence="6" id="KW-1133">Transmembrane helix</keyword>
<keyword evidence="8" id="KW-0012">Acyltransferase</keyword>
<dbReference type="GO" id="GO:0004366">
    <property type="term" value="F:glycerol-3-phosphate O-acyltransferase activity"/>
    <property type="evidence" value="ECO:0007669"/>
    <property type="project" value="UniProtKB-EC"/>
</dbReference>
<comment type="catalytic activity">
    <reaction evidence="5">
        <text>sn-glycerol 3-phosphate + an acyl-CoA = a 1-acyl-sn-glycero-3-phosphate + CoA</text>
        <dbReference type="Rhea" id="RHEA:15325"/>
        <dbReference type="ChEBI" id="CHEBI:57287"/>
        <dbReference type="ChEBI" id="CHEBI:57597"/>
        <dbReference type="ChEBI" id="CHEBI:57970"/>
        <dbReference type="ChEBI" id="CHEBI:58342"/>
        <dbReference type="EC" id="2.3.1.15"/>
    </reaction>
</comment>
<dbReference type="STRING" id="340021.TM5383_00254"/>
<evidence type="ECO:0000256" key="3">
    <source>
        <dbReference type="ARBA" id="ARBA00013113"/>
    </source>
</evidence>
<dbReference type="AlphaFoldDB" id="A0A0P1GLN9"/>
<keyword evidence="6" id="KW-0472">Membrane</keyword>
<gene>
    <name evidence="8" type="primary">plsB</name>
    <name evidence="8" type="ORF">TM5383_00254</name>
</gene>
<dbReference type="GO" id="GO:0016024">
    <property type="term" value="P:CDP-diacylglycerol biosynthetic process"/>
    <property type="evidence" value="ECO:0007669"/>
    <property type="project" value="UniProtKB-UniPathway"/>
</dbReference>
<keyword evidence="9" id="KW-1185">Reference proteome</keyword>
<dbReference type="Pfam" id="PF01553">
    <property type="entry name" value="Acyltransferase"/>
    <property type="match status" value="1"/>
</dbReference>
<dbReference type="RefSeq" id="WP_231724982.1">
    <property type="nucleotide sequence ID" value="NZ_CYSF01000001.1"/>
</dbReference>
<proteinExistence type="predicted"/>
<keyword evidence="8" id="KW-0808">Transferase</keyword>
<evidence type="ECO:0000256" key="1">
    <source>
        <dbReference type="ARBA" id="ARBA00004184"/>
    </source>
</evidence>
<evidence type="ECO:0000259" key="7">
    <source>
        <dbReference type="SMART" id="SM00563"/>
    </source>
</evidence>
<sequence length="468" mass="53382">MTAIYPDEVSRHCAAMTRSVEMPLWALVLLLGFAAVTFASHFLFPSVRWFFRKRMERLVAQLNTRLSRPIQPFKLARRYDMIERLIYDPEVSQAVSTYAKKNGVPEAVAFEKARSYAREIVPAFSAWTYFRLGSRIAELVSRSFYRVRVLNRDLQKIDELDPNATVVLVSNHRSNMDYVLLTFLASRNGALSYAVGEWARGWPLGPLVRAMGAYFIRRRDGNDLYRQVLEKYVEQATHAGVTQAVFPEGRLTLDARLAKARLGILKYIYDAHVDGDRDVIFVPVAMNYDRLLEDEVLIAAQTAGRGSFRVKFRRVFWGALKVWWVGRRERRSRYGNAAVRFGDPISLNDFGGDVQALADGLMGQISRDMPVLPVPLIAYLLQTQGDGVDLPTLEARLDRAMANLPERNIYLPRRRTSLAVQQSIALLEGRGVVIVQDEKVQIVEEKRNILVFYANSIDHLFRECSAEL</sequence>
<feature type="domain" description="Phospholipid/glycerol acyltransferase" evidence="7">
    <location>
        <begin position="166"/>
        <end position="289"/>
    </location>
</feature>
<dbReference type="Pfam" id="PF19277">
    <property type="entry name" value="GPAT_C"/>
    <property type="match status" value="1"/>
</dbReference>
<reference evidence="8 9" key="1">
    <citation type="submission" date="2015-09" db="EMBL/GenBank/DDBJ databases">
        <authorList>
            <consortium name="Swine Surveillance"/>
        </authorList>
    </citation>
    <scope>NUCLEOTIDE SEQUENCE [LARGE SCALE GENOMIC DNA]</scope>
    <source>
        <strain evidence="8 9">CECT 8383</strain>
    </source>
</reference>
<evidence type="ECO:0000256" key="5">
    <source>
        <dbReference type="ARBA" id="ARBA00048427"/>
    </source>
</evidence>